<protein>
    <submittedName>
        <fullName evidence="1">XRE family transcriptional regulator</fullName>
    </submittedName>
</protein>
<dbReference type="InterPro" id="IPR001387">
    <property type="entry name" value="Cro/C1-type_HTH"/>
</dbReference>
<dbReference type="SMART" id="SM00530">
    <property type="entry name" value="HTH_XRE"/>
    <property type="match status" value="1"/>
</dbReference>
<dbReference type="Proteomes" id="UP000193427">
    <property type="component" value="Chromosome"/>
</dbReference>
<sequence length="159" mass="17437">MPASNPSLIQAHADQLAAWGERLRAHRKALRISATAAAEAAGMSRVTWHRIENGEASVTVGAWLAAMSAMGLKWDIEGPQSTPARAPMSSIPLRVRISDYPELQRLAWQVHGTDELSPSEALDIYERNRRHVDEASMAPHERDLLGALRSVLGGRSRDV</sequence>
<dbReference type="KEGG" id="rgu:A4W93_01995"/>
<evidence type="ECO:0000313" key="2">
    <source>
        <dbReference type="Proteomes" id="UP000193427"/>
    </source>
</evidence>
<organism evidence="1 2">
    <name type="scientific">Piscinibacter gummiphilus</name>
    <dbReference type="NCBI Taxonomy" id="946333"/>
    <lineage>
        <taxon>Bacteria</taxon>
        <taxon>Pseudomonadati</taxon>
        <taxon>Pseudomonadota</taxon>
        <taxon>Betaproteobacteria</taxon>
        <taxon>Burkholderiales</taxon>
        <taxon>Sphaerotilaceae</taxon>
        <taxon>Piscinibacter</taxon>
    </lineage>
</organism>
<dbReference type="Pfam" id="PF13560">
    <property type="entry name" value="HTH_31"/>
    <property type="match status" value="1"/>
</dbReference>
<evidence type="ECO:0000313" key="1">
    <source>
        <dbReference type="EMBL" id="ARN18792.1"/>
    </source>
</evidence>
<dbReference type="PROSITE" id="PS50943">
    <property type="entry name" value="HTH_CROC1"/>
    <property type="match status" value="1"/>
</dbReference>
<accession>A0A1W6L3F0</accession>
<dbReference type="STRING" id="946333.A4W93_01995"/>
<gene>
    <name evidence="1" type="ORF">A4W93_01995</name>
</gene>
<dbReference type="SUPFAM" id="SSF47413">
    <property type="entry name" value="lambda repressor-like DNA-binding domains"/>
    <property type="match status" value="1"/>
</dbReference>
<dbReference type="OrthoDB" id="5422231at2"/>
<dbReference type="InterPro" id="IPR010982">
    <property type="entry name" value="Lambda_DNA-bd_dom_sf"/>
</dbReference>
<dbReference type="AlphaFoldDB" id="A0A1W6L3F0"/>
<dbReference type="CDD" id="cd00093">
    <property type="entry name" value="HTH_XRE"/>
    <property type="match status" value="1"/>
</dbReference>
<dbReference type="RefSeq" id="WP_085749033.1">
    <property type="nucleotide sequence ID" value="NZ_BSPR01000012.1"/>
</dbReference>
<name>A0A1W6L3F0_9BURK</name>
<keyword evidence="2" id="KW-1185">Reference proteome</keyword>
<reference evidence="1 2" key="1">
    <citation type="submission" date="2016-04" db="EMBL/GenBank/DDBJ databases">
        <title>Complete genome sequence of natural rubber-degrading, novel Gram-negative bacterium, Rhizobacter gummiphilus strain NS21.</title>
        <authorList>
            <person name="Tabata M."/>
            <person name="Kasai D."/>
            <person name="Fukuda M."/>
        </authorList>
    </citation>
    <scope>NUCLEOTIDE SEQUENCE [LARGE SCALE GENOMIC DNA]</scope>
    <source>
        <strain evidence="1 2">NS21</strain>
    </source>
</reference>
<dbReference type="GO" id="GO:0003677">
    <property type="term" value="F:DNA binding"/>
    <property type="evidence" value="ECO:0007669"/>
    <property type="project" value="InterPro"/>
</dbReference>
<proteinExistence type="predicted"/>
<dbReference type="Gene3D" id="1.10.260.40">
    <property type="entry name" value="lambda repressor-like DNA-binding domains"/>
    <property type="match status" value="1"/>
</dbReference>
<dbReference type="EMBL" id="CP015118">
    <property type="protein sequence ID" value="ARN18792.1"/>
    <property type="molecule type" value="Genomic_DNA"/>
</dbReference>